<dbReference type="AlphaFoldDB" id="A0AB38DV72"/>
<keyword evidence="4" id="KW-1185">Reference proteome</keyword>
<dbReference type="RefSeq" id="WP_127446630.1">
    <property type="nucleotide sequence ID" value="NZ_CP012048.1"/>
</dbReference>
<sequence>MTDISTDASQPPVRIQLGNEVHWLRPSGVTRIETVVRGESPEYVNIWLSDGAKVWLSCVGMKLAEAHSIADGVALKLWTVQEPSQEAPKGWAAVEA</sequence>
<gene>
    <name evidence="2" type="ORF">XAP6984_160003</name>
    <name evidence="1" type="ORF">XAP7430_100047</name>
</gene>
<evidence type="ECO:0000313" key="1">
    <source>
        <dbReference type="EMBL" id="SON76557.1"/>
    </source>
</evidence>
<name>A0AB38DV72_XANCH</name>
<reference evidence="3 4" key="1">
    <citation type="submission" date="2017-10" db="EMBL/GenBank/DDBJ databases">
        <authorList>
            <person name="Regsiter A."/>
            <person name="William W."/>
        </authorList>
    </citation>
    <scope>NUCLEOTIDE SEQUENCE [LARGE SCALE GENOMIC DNA]</scope>
    <source>
        <strain evidence="2 4">CFBP6984</strain>
        <strain evidence="1 3">CFBP7430</strain>
    </source>
</reference>
<evidence type="ECO:0000313" key="4">
    <source>
        <dbReference type="Proteomes" id="UP000234181"/>
    </source>
</evidence>
<proteinExistence type="predicted"/>
<protein>
    <submittedName>
        <fullName evidence="1">Uncharacterized protein</fullName>
    </submittedName>
</protein>
<organism evidence="1 3">
    <name type="scientific">Xanthomonas campestris pv. phaseoli</name>
    <dbReference type="NCBI Taxonomy" id="317013"/>
    <lineage>
        <taxon>Bacteria</taxon>
        <taxon>Pseudomonadati</taxon>
        <taxon>Pseudomonadota</taxon>
        <taxon>Gammaproteobacteria</taxon>
        <taxon>Lysobacterales</taxon>
        <taxon>Lysobacteraceae</taxon>
        <taxon>Xanthomonas</taxon>
    </lineage>
</organism>
<dbReference type="Proteomes" id="UP000234166">
    <property type="component" value="Unassembled WGS sequence"/>
</dbReference>
<evidence type="ECO:0000313" key="2">
    <source>
        <dbReference type="EMBL" id="SON77965.1"/>
    </source>
</evidence>
<accession>A0AB38DV72</accession>
<dbReference type="EMBL" id="OCYS01000002">
    <property type="protein sequence ID" value="SON76557.1"/>
    <property type="molecule type" value="Genomic_DNA"/>
</dbReference>
<dbReference type="Proteomes" id="UP000234181">
    <property type="component" value="Unassembled WGS sequence"/>
</dbReference>
<dbReference type="EMBL" id="OCYT01000068">
    <property type="protein sequence ID" value="SON77965.1"/>
    <property type="molecule type" value="Genomic_DNA"/>
</dbReference>
<evidence type="ECO:0000313" key="3">
    <source>
        <dbReference type="Proteomes" id="UP000234166"/>
    </source>
</evidence>
<comment type="caution">
    <text evidence="1">The sequence shown here is derived from an EMBL/GenBank/DDBJ whole genome shotgun (WGS) entry which is preliminary data.</text>
</comment>